<name>A0A9N9D687_9GLOM</name>
<feature type="non-terminal residue" evidence="1">
    <location>
        <position position="123"/>
    </location>
</feature>
<organism evidence="1 2">
    <name type="scientific">Dentiscutata erythropus</name>
    <dbReference type="NCBI Taxonomy" id="1348616"/>
    <lineage>
        <taxon>Eukaryota</taxon>
        <taxon>Fungi</taxon>
        <taxon>Fungi incertae sedis</taxon>
        <taxon>Mucoromycota</taxon>
        <taxon>Glomeromycotina</taxon>
        <taxon>Glomeromycetes</taxon>
        <taxon>Diversisporales</taxon>
        <taxon>Gigasporaceae</taxon>
        <taxon>Dentiscutata</taxon>
    </lineage>
</organism>
<reference evidence="1" key="1">
    <citation type="submission" date="2021-06" db="EMBL/GenBank/DDBJ databases">
        <authorList>
            <person name="Kallberg Y."/>
            <person name="Tangrot J."/>
            <person name="Rosling A."/>
        </authorList>
    </citation>
    <scope>NUCLEOTIDE SEQUENCE</scope>
    <source>
        <strain evidence="1">MA453B</strain>
    </source>
</reference>
<protein>
    <submittedName>
        <fullName evidence="1">27212_t:CDS:1</fullName>
    </submittedName>
</protein>
<evidence type="ECO:0000313" key="2">
    <source>
        <dbReference type="Proteomes" id="UP000789405"/>
    </source>
</evidence>
<comment type="caution">
    <text evidence="1">The sequence shown here is derived from an EMBL/GenBank/DDBJ whole genome shotgun (WGS) entry which is preliminary data.</text>
</comment>
<gene>
    <name evidence="1" type="ORF">DERYTH_LOCUS8806</name>
</gene>
<keyword evidence="2" id="KW-1185">Reference proteome</keyword>
<sequence>AMGDIDIGSTEAIRRLNNIGIGNIKGLSVGVSINCIKVMSGIDIGSIKNMSSSVEAIGNVDIGSTEAIRRLNDIGVGNIKGLSVGVSINCIKVISGIDIGSIKDMSSSVGVGYTNVGVLDDSR</sequence>
<dbReference type="Proteomes" id="UP000789405">
    <property type="component" value="Unassembled WGS sequence"/>
</dbReference>
<proteinExistence type="predicted"/>
<evidence type="ECO:0000313" key="1">
    <source>
        <dbReference type="EMBL" id="CAG8624328.1"/>
    </source>
</evidence>
<accession>A0A9N9D687</accession>
<dbReference type="AlphaFoldDB" id="A0A9N9D687"/>
<dbReference type="EMBL" id="CAJVPY010004628">
    <property type="protein sequence ID" value="CAG8624328.1"/>
    <property type="molecule type" value="Genomic_DNA"/>
</dbReference>